<name>A0A7J6KM23_PERCH</name>
<evidence type="ECO:0000313" key="3">
    <source>
        <dbReference type="Proteomes" id="UP000591131"/>
    </source>
</evidence>
<comment type="caution">
    <text evidence="2">The sequence shown here is derived from an EMBL/GenBank/DDBJ whole genome shotgun (WGS) entry which is preliminary data.</text>
</comment>
<gene>
    <name evidence="2" type="ORF">FOL47_003671</name>
</gene>
<dbReference type="EMBL" id="JAAPAO010002154">
    <property type="protein sequence ID" value="KAF4648148.1"/>
    <property type="molecule type" value="Genomic_DNA"/>
</dbReference>
<organism evidence="2 3">
    <name type="scientific">Perkinsus chesapeaki</name>
    <name type="common">Clam parasite</name>
    <name type="synonym">Perkinsus andrewsi</name>
    <dbReference type="NCBI Taxonomy" id="330153"/>
    <lineage>
        <taxon>Eukaryota</taxon>
        <taxon>Sar</taxon>
        <taxon>Alveolata</taxon>
        <taxon>Perkinsozoa</taxon>
        <taxon>Perkinsea</taxon>
        <taxon>Perkinsida</taxon>
        <taxon>Perkinsidae</taxon>
        <taxon>Perkinsus</taxon>
    </lineage>
</organism>
<feature type="region of interest" description="Disordered" evidence="1">
    <location>
        <begin position="64"/>
        <end position="84"/>
    </location>
</feature>
<dbReference type="OrthoDB" id="10663011at2759"/>
<accession>A0A7J6KM23</accession>
<reference evidence="2 3" key="1">
    <citation type="submission" date="2020-04" db="EMBL/GenBank/DDBJ databases">
        <title>Perkinsus chesapeaki whole genome sequence.</title>
        <authorList>
            <person name="Bogema D.R."/>
        </authorList>
    </citation>
    <scope>NUCLEOTIDE SEQUENCE [LARGE SCALE GENOMIC DNA]</scope>
    <source>
        <strain evidence="2">ATCC PRA-425</strain>
    </source>
</reference>
<dbReference type="AlphaFoldDB" id="A0A7J6KM23"/>
<feature type="non-terminal residue" evidence="2">
    <location>
        <position position="1"/>
    </location>
</feature>
<protein>
    <submittedName>
        <fullName evidence="2">Uncharacterized protein</fullName>
    </submittedName>
</protein>
<feature type="region of interest" description="Disordered" evidence="1">
    <location>
        <begin position="98"/>
        <end position="125"/>
    </location>
</feature>
<keyword evidence="3" id="KW-1185">Reference proteome</keyword>
<evidence type="ECO:0000313" key="2">
    <source>
        <dbReference type="EMBL" id="KAF4648148.1"/>
    </source>
</evidence>
<proteinExistence type="predicted"/>
<feature type="compositionally biased region" description="Basic and acidic residues" evidence="1">
    <location>
        <begin position="113"/>
        <end position="125"/>
    </location>
</feature>
<evidence type="ECO:0000256" key="1">
    <source>
        <dbReference type="SAM" id="MobiDB-lite"/>
    </source>
</evidence>
<dbReference type="Proteomes" id="UP000591131">
    <property type="component" value="Unassembled WGS sequence"/>
</dbReference>
<feature type="non-terminal residue" evidence="2">
    <location>
        <position position="191"/>
    </location>
</feature>
<sequence length="191" mass="21778">MVTRPSSSSTQPDEPLLAVTYAHALQWFKDMREREEQPLRLGAFNREATTINAELQDVLNHPTPLHNKRKMDGESEFLPGPSADEISAKQRCRTCGEPIGKAGHPRGKCPKGPAEKPVDDRKQRAQERIEKLGIQVPDKMQKGQKRCPLCRLPRAGDHLVRNRIEFCPYADSVSVKRKFEDERNEKKKQSK</sequence>